<name>A0A3N4HVQ0_ASCIM</name>
<protein>
    <submittedName>
        <fullName evidence="1">Uncharacterized protein</fullName>
    </submittedName>
</protein>
<gene>
    <name evidence="1" type="ORF">BJ508DRAFT_418913</name>
</gene>
<dbReference type="EMBL" id="ML119812">
    <property type="protein sequence ID" value="RPA73734.1"/>
    <property type="molecule type" value="Genomic_DNA"/>
</dbReference>
<organism evidence="1 2">
    <name type="scientific">Ascobolus immersus RN42</name>
    <dbReference type="NCBI Taxonomy" id="1160509"/>
    <lineage>
        <taxon>Eukaryota</taxon>
        <taxon>Fungi</taxon>
        <taxon>Dikarya</taxon>
        <taxon>Ascomycota</taxon>
        <taxon>Pezizomycotina</taxon>
        <taxon>Pezizomycetes</taxon>
        <taxon>Pezizales</taxon>
        <taxon>Ascobolaceae</taxon>
        <taxon>Ascobolus</taxon>
    </lineage>
</organism>
<evidence type="ECO:0000313" key="2">
    <source>
        <dbReference type="Proteomes" id="UP000275078"/>
    </source>
</evidence>
<sequence>MHAINAFSAVLAASSLSAPESAQQNTIARRVAVPAIPNTEQLLEAARTIELYFPNINIEDLGKNLTSLSDISTRVDGPKCGQACLQDYIREYPRATGCESGSDWPCLCSSYETISKEIERGSSPRGRVGAAFAGCVVEACGKTSMDWVESTLPIIGQDIKCTELVQAGEANEKTPKPVEGFVEPKLSEEVKKAIGHSASGRSAVVSTKLLAGLVVGLAGLSWLL</sequence>
<dbReference type="AlphaFoldDB" id="A0A3N4HVQ0"/>
<evidence type="ECO:0000313" key="1">
    <source>
        <dbReference type="EMBL" id="RPA73734.1"/>
    </source>
</evidence>
<reference evidence="1 2" key="1">
    <citation type="journal article" date="2018" name="Nat. Ecol. Evol.">
        <title>Pezizomycetes genomes reveal the molecular basis of ectomycorrhizal truffle lifestyle.</title>
        <authorList>
            <person name="Murat C."/>
            <person name="Payen T."/>
            <person name="Noel B."/>
            <person name="Kuo A."/>
            <person name="Morin E."/>
            <person name="Chen J."/>
            <person name="Kohler A."/>
            <person name="Krizsan K."/>
            <person name="Balestrini R."/>
            <person name="Da Silva C."/>
            <person name="Montanini B."/>
            <person name="Hainaut M."/>
            <person name="Levati E."/>
            <person name="Barry K.W."/>
            <person name="Belfiori B."/>
            <person name="Cichocki N."/>
            <person name="Clum A."/>
            <person name="Dockter R.B."/>
            <person name="Fauchery L."/>
            <person name="Guy J."/>
            <person name="Iotti M."/>
            <person name="Le Tacon F."/>
            <person name="Lindquist E.A."/>
            <person name="Lipzen A."/>
            <person name="Malagnac F."/>
            <person name="Mello A."/>
            <person name="Molinier V."/>
            <person name="Miyauchi S."/>
            <person name="Poulain J."/>
            <person name="Riccioni C."/>
            <person name="Rubini A."/>
            <person name="Sitrit Y."/>
            <person name="Splivallo R."/>
            <person name="Traeger S."/>
            <person name="Wang M."/>
            <person name="Zifcakova L."/>
            <person name="Wipf D."/>
            <person name="Zambonelli A."/>
            <person name="Paolocci F."/>
            <person name="Nowrousian M."/>
            <person name="Ottonello S."/>
            <person name="Baldrian P."/>
            <person name="Spatafora J.W."/>
            <person name="Henrissat B."/>
            <person name="Nagy L.G."/>
            <person name="Aury J.M."/>
            <person name="Wincker P."/>
            <person name="Grigoriev I.V."/>
            <person name="Bonfante P."/>
            <person name="Martin F.M."/>
        </authorList>
    </citation>
    <scope>NUCLEOTIDE SEQUENCE [LARGE SCALE GENOMIC DNA]</scope>
    <source>
        <strain evidence="1 2">RN42</strain>
    </source>
</reference>
<dbReference type="Proteomes" id="UP000275078">
    <property type="component" value="Unassembled WGS sequence"/>
</dbReference>
<keyword evidence="2" id="KW-1185">Reference proteome</keyword>
<accession>A0A3N4HVQ0</accession>
<proteinExistence type="predicted"/>